<dbReference type="OrthoDB" id="8233337at2"/>
<evidence type="ECO:0000313" key="2">
    <source>
        <dbReference type="EMBL" id="MRG84935.1"/>
    </source>
</evidence>
<dbReference type="AlphaFoldDB" id="A0A6G1X219"/>
<dbReference type="Proteomes" id="UP000480185">
    <property type="component" value="Unassembled WGS sequence"/>
</dbReference>
<dbReference type="RefSeq" id="WP_153726901.1">
    <property type="nucleotide sequence ID" value="NZ_WJNH01000001.1"/>
</dbReference>
<organism evidence="2 3">
    <name type="scientific">Salinibacillus xinjiangensis</name>
    <dbReference type="NCBI Taxonomy" id="1229268"/>
    <lineage>
        <taxon>Bacteria</taxon>
        <taxon>Bacillati</taxon>
        <taxon>Bacillota</taxon>
        <taxon>Bacilli</taxon>
        <taxon>Bacillales</taxon>
        <taxon>Bacillaceae</taxon>
        <taxon>Salinibacillus</taxon>
    </lineage>
</organism>
<protein>
    <submittedName>
        <fullName evidence="2">Uncharacterized protein</fullName>
    </submittedName>
</protein>
<comment type="caution">
    <text evidence="2">The sequence shown here is derived from an EMBL/GenBank/DDBJ whole genome shotgun (WGS) entry which is preliminary data.</text>
</comment>
<keyword evidence="3" id="KW-1185">Reference proteome</keyword>
<keyword evidence="1" id="KW-0472">Membrane</keyword>
<evidence type="ECO:0000256" key="1">
    <source>
        <dbReference type="SAM" id="Phobius"/>
    </source>
</evidence>
<evidence type="ECO:0000313" key="3">
    <source>
        <dbReference type="Proteomes" id="UP000480185"/>
    </source>
</evidence>
<accession>A0A6G1X219</accession>
<dbReference type="EMBL" id="WJNH01000001">
    <property type="protein sequence ID" value="MRG84935.1"/>
    <property type="molecule type" value="Genomic_DNA"/>
</dbReference>
<reference evidence="2 3" key="1">
    <citation type="submission" date="2019-11" db="EMBL/GenBank/DDBJ databases">
        <authorList>
            <person name="Li J."/>
        </authorList>
    </citation>
    <scope>NUCLEOTIDE SEQUENCE [LARGE SCALE GENOMIC DNA]</scope>
    <source>
        <strain evidence="2 3">J4</strain>
    </source>
</reference>
<dbReference type="Gene3D" id="3.40.50.1110">
    <property type="entry name" value="SGNH hydrolase"/>
    <property type="match status" value="1"/>
</dbReference>
<feature type="transmembrane region" description="Helical" evidence="1">
    <location>
        <begin position="7"/>
        <end position="25"/>
    </location>
</feature>
<proteinExistence type="predicted"/>
<sequence>MKRKLGIFLIITMLIALILIVFVGPKYQEIKLENLQTDRSLTASSSKTESSEDLGLYDKLKESKSIDILVMGNRYKMDEPDSLWIDRFKKSIHNQYDSETNVDFLTTEEDRVFRLLADYSNAELESYDLILLTIAPYGSNDEQGDQNFRLVFENLLRTVMSNNPNTEIIPVIEYGVDYEKVDQIQNLTQYYGLTYVDIKHVIESSKSSNSEYILEDQLNDEGHQLASDELFERIRAHMFQNKRNNHQVEEFLHSGAERFSSIQVISDGGQVDEPLSFNFTGEIIGLTFQMGSDHGIVDIYLDGEYLRSIDTYSSDGDSEKTFLLNSQLADSEHVITIQPSLLTNENAEGSERELVRVITN</sequence>
<keyword evidence="1" id="KW-1133">Transmembrane helix</keyword>
<gene>
    <name evidence="2" type="ORF">GH754_01180</name>
</gene>
<dbReference type="Gene3D" id="2.60.120.260">
    <property type="entry name" value="Galactose-binding domain-like"/>
    <property type="match status" value="1"/>
</dbReference>
<keyword evidence="1" id="KW-0812">Transmembrane</keyword>
<name>A0A6G1X219_9BACI</name>
<dbReference type="InterPro" id="IPR036514">
    <property type="entry name" value="SGNH_hydro_sf"/>
</dbReference>